<gene>
    <name evidence="3" type="ORF">LY90DRAFT_669674</name>
</gene>
<dbReference type="EMBL" id="MCOG01000078">
    <property type="protein sequence ID" value="ORY55396.1"/>
    <property type="molecule type" value="Genomic_DNA"/>
</dbReference>
<dbReference type="OrthoDB" id="2160135at2759"/>
<protein>
    <submittedName>
        <fullName evidence="3">Uncharacterized protein</fullName>
    </submittedName>
</protein>
<comment type="caution">
    <text evidence="3">The sequence shown here is derived from an EMBL/GenBank/DDBJ whole genome shotgun (WGS) entry which is preliminary data.</text>
</comment>
<evidence type="ECO:0000313" key="3">
    <source>
        <dbReference type="EMBL" id="ORY55396.1"/>
    </source>
</evidence>
<keyword evidence="2" id="KW-0732">Signal</keyword>
<keyword evidence="4" id="KW-1185">Reference proteome</keyword>
<name>A0A1Y2D8E5_9FUNG</name>
<evidence type="ECO:0000256" key="1">
    <source>
        <dbReference type="SAM" id="MobiDB-lite"/>
    </source>
</evidence>
<organism evidence="3 4">
    <name type="scientific">Neocallimastix californiae</name>
    <dbReference type="NCBI Taxonomy" id="1754190"/>
    <lineage>
        <taxon>Eukaryota</taxon>
        <taxon>Fungi</taxon>
        <taxon>Fungi incertae sedis</taxon>
        <taxon>Chytridiomycota</taxon>
        <taxon>Chytridiomycota incertae sedis</taxon>
        <taxon>Neocallimastigomycetes</taxon>
        <taxon>Neocallimastigales</taxon>
        <taxon>Neocallimastigaceae</taxon>
        <taxon>Neocallimastix</taxon>
    </lineage>
</organism>
<proteinExistence type="predicted"/>
<feature type="signal peptide" evidence="2">
    <location>
        <begin position="1"/>
        <end position="21"/>
    </location>
</feature>
<accession>A0A1Y2D8E5</accession>
<evidence type="ECO:0000256" key="2">
    <source>
        <dbReference type="SAM" id="SignalP"/>
    </source>
</evidence>
<dbReference type="Proteomes" id="UP000193920">
    <property type="component" value="Unassembled WGS sequence"/>
</dbReference>
<feature type="chain" id="PRO_5012598569" evidence="2">
    <location>
        <begin position="22"/>
        <end position="441"/>
    </location>
</feature>
<evidence type="ECO:0000313" key="4">
    <source>
        <dbReference type="Proteomes" id="UP000193920"/>
    </source>
</evidence>
<dbReference type="STRING" id="1754190.A0A1Y2D8E5"/>
<dbReference type="AlphaFoldDB" id="A0A1Y2D8E5"/>
<reference evidence="3 4" key="1">
    <citation type="submission" date="2016-08" db="EMBL/GenBank/DDBJ databases">
        <title>A Parts List for Fungal Cellulosomes Revealed by Comparative Genomics.</title>
        <authorList>
            <consortium name="DOE Joint Genome Institute"/>
            <person name="Haitjema C.H."/>
            <person name="Gilmore S.P."/>
            <person name="Henske J.K."/>
            <person name="Solomon K.V."/>
            <person name="De Groot R."/>
            <person name="Kuo A."/>
            <person name="Mondo S.J."/>
            <person name="Salamov A.A."/>
            <person name="Labutti K."/>
            <person name="Zhao Z."/>
            <person name="Chiniquy J."/>
            <person name="Barry K."/>
            <person name="Brewer H.M."/>
            <person name="Purvine S.O."/>
            <person name="Wright A.T."/>
            <person name="Boxma B."/>
            <person name="Van Alen T."/>
            <person name="Hackstein J.H."/>
            <person name="Baker S.E."/>
            <person name="Grigoriev I.V."/>
            <person name="O'Malley M.A."/>
        </authorList>
    </citation>
    <scope>NUCLEOTIDE SEQUENCE [LARGE SCALE GENOMIC DNA]</scope>
    <source>
        <strain evidence="3 4">G1</strain>
    </source>
</reference>
<feature type="region of interest" description="Disordered" evidence="1">
    <location>
        <begin position="259"/>
        <end position="291"/>
    </location>
</feature>
<sequence>MKFSITLYLISLVIFVKVAYSNDNSINNQERKTCPSKNLHVAITSCTENEVLLKNNKKIYFYYPPNEDEDDSCDRTSNLESTSLEECAPVQLFKEPNIITITSFSNAKFDFSKYLDIKCSLENDSKNYVKDCKGWKINENNLTIGDITTTDKSLIGQSVNASITLNIKVEETIENKIVIFSFNSENGFKFLINNKDKLTLTPNEPDIKKTFGYASLLDKNSTSITWSFTSKLKEEGKADNDKVYAIIDAITMEGASIITPEDKESPTRTNLPSKTDESFEATPFEEEKDKEITTTSTVANEDIEIINKNIEEETPGFDEDVKTVTTTIIKAMNQSNSSNFKNFEEENEDTEDSNHRSIILLSAGTATVLFFYMKSKRVHYNTVSEVMKQLHERSDEERFDYFAEEGFLEDYDNIDEVVDDDINISIDDDDSDVNENVKLNP</sequence>